<dbReference type="eggNOG" id="ENOG502Z880">
    <property type="taxonomic scope" value="Bacteria"/>
</dbReference>
<sequence>MNLLIDKWIPVSFNGESQRISLKKLLCDKQEQDWHIAVLRDDMDLAALQLLVCLVQVVLMPEDAKALKKRWSEPMSETDYEQAIQSFIDWFDLLHPETPFMQTASVTPEKGNKNWASLQKMFVGLPEKTSTSASSNGFFNTPNEIQAVHLGDAAIALFQQATNGFSLGGAAFSVGLKGSMPLTTLVLSENLRKTIWTNVLSKAFLMEKAPELLNAEIQKPTWVIAPHSNKQEGALHIGLLRGLFWQPAKIKLAVKDGLATGFFKNTGMCSIAGFWQHPHTPIDMLRLHTGNAKEKPFLSARNDLPLWGQMLSFFYTQSQVKLVDTQQEGTSCALVVQQYQDNSTWRGRDIKLAIGGYVKGGSAESLAGRRHETYSLSTDWENKSAEMLHLINIGLEVYKKLNAAMNKFALIAIDKGTLKAKESSFKKAVKGKARQAYFDNSESLMHSILRKLVWDDIASYQKQFADLARTIFEQIMMPYEHEPKMLQAIIESRAMLNNMLNKMGAVHE</sequence>
<dbReference type="HOGENOM" id="CLU_541555_0_0_6"/>
<reference evidence="1 2" key="1">
    <citation type="submission" date="2011-06" db="EMBL/GenBank/DDBJ databases">
        <title>Genomic sequence of Methylobacter tundripaludum SV96.</title>
        <authorList>
            <consortium name="US DOE Joint Genome Institute"/>
            <person name="Lucas S."/>
            <person name="Han J."/>
            <person name="Lapidus A."/>
            <person name="Cheng J.-F."/>
            <person name="Goodwin L."/>
            <person name="Pitluck S."/>
            <person name="Held B."/>
            <person name="Detter J.C."/>
            <person name="Han C."/>
            <person name="Tapia R."/>
            <person name="Land M."/>
            <person name="Hauser L."/>
            <person name="Kyrpides N."/>
            <person name="Ivanova N."/>
            <person name="Ovchinnikova G."/>
            <person name="Pagani I."/>
            <person name="Klotz M.G."/>
            <person name="Dispirito A.A."/>
            <person name="Murrell J.C."/>
            <person name="Dunfield P."/>
            <person name="Kalyuzhnaya M.G."/>
            <person name="Svenning M."/>
            <person name="Trotsenko Y.A."/>
            <person name="Stein L.Y."/>
            <person name="Woyke T."/>
        </authorList>
    </citation>
    <scope>NUCLEOTIDE SEQUENCE [LARGE SCALE GENOMIC DNA]</scope>
    <source>
        <strain evidence="2">ATCC BAA-1195 / DSM 17260 / SV96</strain>
    </source>
</reference>
<dbReference type="Proteomes" id="UP000004664">
    <property type="component" value="Unassembled WGS sequence"/>
</dbReference>
<accession>G3IX77</accession>
<name>G3IX77_METTV</name>
<dbReference type="InterPro" id="IPR013381">
    <property type="entry name" value="CRISPR-assoc_prot_Cse1"/>
</dbReference>
<evidence type="ECO:0000313" key="1">
    <source>
        <dbReference type="EMBL" id="EGW22014.1"/>
    </source>
</evidence>
<dbReference type="NCBIfam" id="TIGR02547">
    <property type="entry name" value="casA_cse1"/>
    <property type="match status" value="1"/>
</dbReference>
<gene>
    <name evidence="1" type="ORF">Mettu_0809</name>
</gene>
<dbReference type="AlphaFoldDB" id="G3IX77"/>
<dbReference type="EMBL" id="JH109152">
    <property type="protein sequence ID" value="EGW22014.1"/>
    <property type="molecule type" value="Genomic_DNA"/>
</dbReference>
<proteinExistence type="predicted"/>
<dbReference type="OrthoDB" id="5392377at2"/>
<keyword evidence="2" id="KW-1185">Reference proteome</keyword>
<dbReference type="STRING" id="697282.Mettu_0809"/>
<dbReference type="Gene3D" id="1.10.132.100">
    <property type="match status" value="1"/>
</dbReference>
<protein>
    <submittedName>
        <fullName evidence="1">CRISPR-associated protein, Cse1 family</fullName>
    </submittedName>
</protein>
<dbReference type="Pfam" id="PF09481">
    <property type="entry name" value="CRISPR_Cse1"/>
    <property type="match status" value="1"/>
</dbReference>
<evidence type="ECO:0000313" key="2">
    <source>
        <dbReference type="Proteomes" id="UP000004664"/>
    </source>
</evidence>
<organism evidence="1 2">
    <name type="scientific">Methylobacter tundripaludum (strain ATCC BAA-1195 / DSM 17260 / SV96)</name>
    <dbReference type="NCBI Taxonomy" id="697282"/>
    <lineage>
        <taxon>Bacteria</taxon>
        <taxon>Pseudomonadati</taxon>
        <taxon>Pseudomonadota</taxon>
        <taxon>Gammaproteobacteria</taxon>
        <taxon>Methylococcales</taxon>
        <taxon>Methylococcaceae</taxon>
        <taxon>Methylobacter</taxon>
    </lineage>
</organism>
<dbReference type="RefSeq" id="WP_006889989.1">
    <property type="nucleotide sequence ID" value="NZ_JH109152.1"/>
</dbReference>